<keyword evidence="1" id="KW-0472">Membrane</keyword>
<dbReference type="Proteomes" id="UP000031189">
    <property type="component" value="Unassembled WGS sequence"/>
</dbReference>
<keyword evidence="1" id="KW-1133">Transmembrane helix</keyword>
<proteinExistence type="predicted"/>
<protein>
    <submittedName>
        <fullName evidence="2">Uncharacterized protein</fullName>
    </submittedName>
</protein>
<evidence type="ECO:0000256" key="1">
    <source>
        <dbReference type="SAM" id="Phobius"/>
    </source>
</evidence>
<dbReference type="STRING" id="1577792.QX51_14130"/>
<keyword evidence="1" id="KW-0812">Transmembrane</keyword>
<feature type="transmembrane region" description="Helical" evidence="1">
    <location>
        <begin position="6"/>
        <end position="36"/>
    </location>
</feature>
<dbReference type="AlphaFoldDB" id="A0A0B3VU81"/>
<dbReference type="EMBL" id="JWHR01000113">
    <property type="protein sequence ID" value="KHS56383.1"/>
    <property type="molecule type" value="Genomic_DNA"/>
</dbReference>
<sequence>MQNKNSIMATFFIGTIGVMLILSGIIFLIYCFSYEVKNKKKVYNESKILAIVCIIIGIIMSTLSFLYFTY</sequence>
<keyword evidence="3" id="KW-1185">Reference proteome</keyword>
<organism evidence="2 3">
    <name type="scientific">Terrisporobacter othiniensis</name>
    <dbReference type="NCBI Taxonomy" id="1577792"/>
    <lineage>
        <taxon>Bacteria</taxon>
        <taxon>Bacillati</taxon>
        <taxon>Bacillota</taxon>
        <taxon>Clostridia</taxon>
        <taxon>Peptostreptococcales</taxon>
        <taxon>Peptostreptococcaceae</taxon>
        <taxon>Terrisporobacter</taxon>
    </lineage>
</organism>
<name>A0A0B3VU81_9FIRM</name>
<gene>
    <name evidence="2" type="ORF">QX51_14130</name>
</gene>
<dbReference type="OrthoDB" id="1756392at2"/>
<comment type="caution">
    <text evidence="2">The sequence shown here is derived from an EMBL/GenBank/DDBJ whole genome shotgun (WGS) entry which is preliminary data.</text>
</comment>
<dbReference type="RefSeq" id="WP_039680541.1">
    <property type="nucleotide sequence ID" value="NZ_JAWGXO010000008.1"/>
</dbReference>
<evidence type="ECO:0000313" key="2">
    <source>
        <dbReference type="EMBL" id="KHS56383.1"/>
    </source>
</evidence>
<reference evidence="2 3" key="1">
    <citation type="submission" date="2014-12" db="EMBL/GenBank/DDBJ databases">
        <title>Draft genome sequence of Terrisporobacter sp. 08-306576, isolated from the blood culture of a bacteremia patient.</title>
        <authorList>
            <person name="Lund L.C."/>
            <person name="Sydenham T.V."/>
            <person name="Hogh S.V."/>
            <person name="Skov M.N."/>
            <person name="Kemp M."/>
            <person name="Justesen U.S."/>
        </authorList>
    </citation>
    <scope>NUCLEOTIDE SEQUENCE [LARGE SCALE GENOMIC DNA]</scope>
    <source>
        <strain evidence="2 3">08-306576</strain>
    </source>
</reference>
<feature type="transmembrane region" description="Helical" evidence="1">
    <location>
        <begin position="48"/>
        <end position="68"/>
    </location>
</feature>
<accession>A0A0B3VU81</accession>
<evidence type="ECO:0000313" key="3">
    <source>
        <dbReference type="Proteomes" id="UP000031189"/>
    </source>
</evidence>